<gene>
    <name evidence="1" type="primary">Nfu_g_1_018616</name>
</gene>
<proteinExistence type="predicted"/>
<organism evidence="1">
    <name type="scientific">Nothobranchius korthausae</name>
    <dbReference type="NCBI Taxonomy" id="1143690"/>
    <lineage>
        <taxon>Eukaryota</taxon>
        <taxon>Metazoa</taxon>
        <taxon>Chordata</taxon>
        <taxon>Craniata</taxon>
        <taxon>Vertebrata</taxon>
        <taxon>Euteleostomi</taxon>
        <taxon>Actinopterygii</taxon>
        <taxon>Neopterygii</taxon>
        <taxon>Teleostei</taxon>
        <taxon>Neoteleostei</taxon>
        <taxon>Acanthomorphata</taxon>
        <taxon>Ovalentaria</taxon>
        <taxon>Atherinomorphae</taxon>
        <taxon>Cyprinodontiformes</taxon>
        <taxon>Nothobranchiidae</taxon>
        <taxon>Nothobranchius</taxon>
    </lineage>
</organism>
<reference evidence="1" key="1">
    <citation type="submission" date="2016-05" db="EMBL/GenBank/DDBJ databases">
        <authorList>
            <person name="Lavstsen T."/>
            <person name="Jespersen J.S."/>
        </authorList>
    </citation>
    <scope>NUCLEOTIDE SEQUENCE</scope>
    <source>
        <tissue evidence="1">Brain</tissue>
    </source>
</reference>
<protein>
    <submittedName>
        <fullName evidence="1">Uncharacterized protein</fullName>
    </submittedName>
</protein>
<dbReference type="EMBL" id="HAEC01012479">
    <property type="protein sequence ID" value="SBQ80696.1"/>
    <property type="molecule type" value="Transcribed_RNA"/>
</dbReference>
<feature type="non-terminal residue" evidence="1">
    <location>
        <position position="1"/>
    </location>
</feature>
<accession>A0A1A8H937</accession>
<sequence length="122" mass="13081">YPPGFLAPFPVLRCSGVSRSPFSLPLEAVDCPSSNRSSCWSQASVSRLGSPQSPGQISVYSSELLQLFSLLLPLSGNSTRKLSLVACSDLSLMRCTRSAVTTCLDLLFPALTNTHSSLRLCK</sequence>
<evidence type="ECO:0000313" key="1">
    <source>
        <dbReference type="EMBL" id="SBQ80696.1"/>
    </source>
</evidence>
<reference evidence="1" key="2">
    <citation type="submission" date="2016-06" db="EMBL/GenBank/DDBJ databases">
        <title>The genome of a short-lived fish provides insights into sex chromosome evolution and the genetic control of aging.</title>
        <authorList>
            <person name="Reichwald K."/>
            <person name="Felder M."/>
            <person name="Petzold A."/>
            <person name="Koch P."/>
            <person name="Groth M."/>
            <person name="Platzer M."/>
        </authorList>
    </citation>
    <scope>NUCLEOTIDE SEQUENCE</scope>
    <source>
        <tissue evidence="1">Brain</tissue>
    </source>
</reference>
<dbReference type="AlphaFoldDB" id="A0A1A8H937"/>
<feature type="non-terminal residue" evidence="1">
    <location>
        <position position="122"/>
    </location>
</feature>
<name>A0A1A8H937_9TELE</name>